<proteinExistence type="predicted"/>
<feature type="region of interest" description="Disordered" evidence="1">
    <location>
        <begin position="85"/>
        <end position="119"/>
    </location>
</feature>
<evidence type="ECO:0000313" key="3">
    <source>
        <dbReference type="Proteomes" id="UP000001973"/>
    </source>
</evidence>
<dbReference type="EMBL" id="AL939127">
    <property type="protein sequence ID" value="CAA19599.1"/>
    <property type="molecule type" value="Genomic_DNA"/>
</dbReference>
<protein>
    <submittedName>
        <fullName evidence="2">Uncharacterized protein</fullName>
    </submittedName>
</protein>
<dbReference type="PIR" id="T34882">
    <property type="entry name" value="T34882"/>
</dbReference>
<keyword evidence="3" id="KW-1185">Reference proteome</keyword>
<dbReference type="KEGG" id="sco:SCO6388"/>
<feature type="region of interest" description="Disordered" evidence="1">
    <location>
        <begin position="1"/>
        <end position="21"/>
    </location>
</feature>
<dbReference type="InParanoid" id="O69920"/>
<dbReference type="AlphaFoldDB" id="O69920"/>
<organism evidence="2 3">
    <name type="scientific">Streptomyces coelicolor (strain ATCC BAA-471 / A3(2) / M145)</name>
    <dbReference type="NCBI Taxonomy" id="100226"/>
    <lineage>
        <taxon>Bacteria</taxon>
        <taxon>Bacillati</taxon>
        <taxon>Actinomycetota</taxon>
        <taxon>Actinomycetes</taxon>
        <taxon>Kitasatosporales</taxon>
        <taxon>Streptomycetaceae</taxon>
        <taxon>Streptomyces</taxon>
        <taxon>Streptomyces albidoflavus group</taxon>
    </lineage>
</organism>
<dbReference type="HOGENOM" id="CLU_2060029_0_0_11"/>
<feature type="compositionally biased region" description="Basic and acidic residues" evidence="1">
    <location>
        <begin position="101"/>
        <end position="110"/>
    </location>
</feature>
<reference evidence="2 3" key="1">
    <citation type="journal article" date="1996" name="Mol. Microbiol.">
        <title>A set of ordered cosmids and a detailed genetic and physical map for the 8 Mb Streptomyces coelicolor A3(2) chromosome.</title>
        <authorList>
            <person name="Redenbach M."/>
            <person name="Kieser H.M."/>
            <person name="Denapaite D."/>
            <person name="Eichner A."/>
            <person name="Cullum J."/>
            <person name="Kinashi H."/>
            <person name="Hopwood D.A."/>
        </authorList>
    </citation>
    <scope>NUCLEOTIDE SEQUENCE [LARGE SCALE GENOMIC DNA]</scope>
    <source>
        <strain evidence="3">ATCC BAA-471 / A3(2) / M145</strain>
    </source>
</reference>
<gene>
    <name evidence="2" type="ordered locus">SCO6388</name>
    <name evidence="2" type="ORF">SC3C8.07c</name>
</gene>
<accession>O69920</accession>
<name>O69920_STRCO</name>
<dbReference type="PaxDb" id="100226-SCO6388"/>
<sequence>MTGSRVGGADPLPPGDHGLVGGAQPHVTAVALADAHPCTSVVTLALIHPSSCVVHELLPRVSVEVAFLAVIVGRLVHRLDVEAAGEDQTSHGYALQSTSLPERKFHRDSFARPGPRRPG</sequence>
<reference evidence="2 3" key="2">
    <citation type="journal article" date="2002" name="Nature">
        <title>Complete genome sequence of the model actinomycete Streptomyces coelicolor A3(2).</title>
        <authorList>
            <person name="Bentley S.D."/>
            <person name="Chater K.F."/>
            <person name="Cerdeno-Tarraga A.M."/>
            <person name="Challis G.L."/>
            <person name="Thomson N.R."/>
            <person name="James K.D."/>
            <person name="Harris D.E."/>
            <person name="Quail M.A."/>
            <person name="Kieser H."/>
            <person name="Harper D."/>
            <person name="Bateman A."/>
            <person name="Brown S."/>
            <person name="Chandra G."/>
            <person name="Chen C.W."/>
            <person name="Collins M."/>
            <person name="Cronin A."/>
            <person name="Fraser A."/>
            <person name="Goble A."/>
            <person name="Hidalgo J."/>
            <person name="Hornsby T."/>
            <person name="Howarth S."/>
            <person name="Huang C.H."/>
            <person name="Kieser T."/>
            <person name="Larke L."/>
            <person name="Murphy L."/>
            <person name="Oliver K."/>
            <person name="O'Neil S."/>
            <person name="Rabbinowitsch E."/>
            <person name="Rajandream M.A."/>
            <person name="Rutherford K."/>
            <person name="Rutter S."/>
            <person name="Seeger K."/>
            <person name="Saunders D."/>
            <person name="Sharp S."/>
            <person name="Squares R."/>
            <person name="Squares S."/>
            <person name="Taylor K."/>
            <person name="Warren T."/>
            <person name="Wietzorrek A."/>
            <person name="Woodward J."/>
            <person name="Barrell B.G."/>
            <person name="Parkhill J."/>
            <person name="Hopwood D.A."/>
        </authorList>
    </citation>
    <scope>NUCLEOTIDE SEQUENCE [LARGE SCALE GENOMIC DNA]</scope>
    <source>
        <strain evidence="3">ATCC BAA-471 / A3(2) / M145</strain>
    </source>
</reference>
<dbReference type="EMBL" id="AL645882">
    <property type="protein sequence ID" value="CAA19599.1"/>
    <property type="molecule type" value="Genomic_DNA"/>
</dbReference>
<dbReference type="Proteomes" id="UP000001973">
    <property type="component" value="Chromosome"/>
</dbReference>
<evidence type="ECO:0000256" key="1">
    <source>
        <dbReference type="SAM" id="MobiDB-lite"/>
    </source>
</evidence>
<evidence type="ECO:0000313" key="2">
    <source>
        <dbReference type="EMBL" id="CAA19599.1"/>
    </source>
</evidence>